<dbReference type="PANTHER" id="PTHR34235">
    <property type="entry name" value="SLR1203 PROTEIN-RELATED"/>
    <property type="match status" value="1"/>
</dbReference>
<dbReference type="Gene3D" id="1.20.1220.20">
    <property type="entry name" value="Uncharcterised protein PF01724"/>
    <property type="match status" value="1"/>
</dbReference>
<evidence type="ECO:0000313" key="1">
    <source>
        <dbReference type="EMBL" id="UXE64629.1"/>
    </source>
</evidence>
<dbReference type="KEGG" id="wna:KA717_11225"/>
<dbReference type="Proteomes" id="UP001065613">
    <property type="component" value="Chromosome"/>
</dbReference>
<dbReference type="Pfam" id="PF01724">
    <property type="entry name" value="DUF29"/>
    <property type="match status" value="1"/>
</dbReference>
<dbReference type="EMBL" id="CP073041">
    <property type="protein sequence ID" value="UXE64629.1"/>
    <property type="molecule type" value="Genomic_DNA"/>
</dbReference>
<dbReference type="AlphaFoldDB" id="A0A977PZ58"/>
<organism evidence="1">
    <name type="scientific">Woronichinia naegeliana WA131</name>
    <dbReference type="NCBI Taxonomy" id="2824559"/>
    <lineage>
        <taxon>Bacteria</taxon>
        <taxon>Bacillati</taxon>
        <taxon>Cyanobacteriota</taxon>
        <taxon>Cyanophyceae</taxon>
        <taxon>Synechococcales</taxon>
        <taxon>Coelosphaeriaceae</taxon>
        <taxon>Woronichinia</taxon>
    </lineage>
</organism>
<name>A0A977PZ58_9CYAN</name>
<reference evidence="1" key="1">
    <citation type="submission" date="2021-04" db="EMBL/GenBank/DDBJ databases">
        <title>Genome sequence of Woronichinia naegeliana from Washington state freshwater lake bloom.</title>
        <authorList>
            <person name="Dreher T.W."/>
        </authorList>
    </citation>
    <scope>NUCLEOTIDE SEQUENCE</scope>
    <source>
        <strain evidence="1">WA131</strain>
    </source>
</reference>
<proteinExistence type="predicted"/>
<dbReference type="PANTHER" id="PTHR34235:SF4">
    <property type="entry name" value="SLR0291 PROTEIN"/>
    <property type="match status" value="1"/>
</dbReference>
<dbReference type="InterPro" id="IPR002636">
    <property type="entry name" value="DUF29"/>
</dbReference>
<sequence>MKNQLYDLDFYAWTQQQADLLLTGKLEFLDRINLAEEIESLGKQQRQELRNRLGILIGHLLKWDYQPERRGKSWKATIREQRRRIIEHLADNPSLKPYLLTAIALAYQDAIDLVVRETPLDDDDLPQVCPYEVEQIFDLTFPFEL</sequence>
<accession>A0A977PZ58</accession>
<gene>
    <name evidence="1" type="ORF">KA717_11225</name>
</gene>
<protein>
    <submittedName>
        <fullName evidence="1">DUF29 domain-containing protein</fullName>
    </submittedName>
</protein>